<dbReference type="InParanoid" id="A0A2K1KHM7"/>
<evidence type="ECO:0000313" key="2">
    <source>
        <dbReference type="EnsemblPlants" id="PAC:32978093.CDS.1"/>
    </source>
</evidence>
<evidence type="ECO:0000313" key="1">
    <source>
        <dbReference type="EMBL" id="PNR53284.1"/>
    </source>
</evidence>
<evidence type="ECO:0000313" key="3">
    <source>
        <dbReference type="Proteomes" id="UP000006727"/>
    </source>
</evidence>
<protein>
    <submittedName>
        <fullName evidence="1 2">Uncharacterized protein</fullName>
    </submittedName>
</protein>
<dbReference type="AlphaFoldDB" id="A0A2K1KHM7"/>
<dbReference type="Gramene" id="Pp3c6_29870V3.1">
    <property type="protein sequence ID" value="PAC:32978093.CDS.1"/>
    <property type="gene ID" value="Pp3c6_29870"/>
</dbReference>
<dbReference type="Proteomes" id="UP000006727">
    <property type="component" value="Chromosome 6"/>
</dbReference>
<keyword evidence="3" id="KW-1185">Reference proteome</keyword>
<name>A0A2K1KHM7_PHYPA</name>
<gene>
    <name evidence="1" type="ORF">PHYPA_009660</name>
</gene>
<proteinExistence type="predicted"/>
<dbReference type="EnsemblPlants" id="Pp3c6_29870V3.1">
    <property type="protein sequence ID" value="PAC:32978093.CDS.1"/>
    <property type="gene ID" value="Pp3c6_29870"/>
</dbReference>
<dbReference type="EMBL" id="ABEU02000006">
    <property type="protein sequence ID" value="PNR53284.1"/>
    <property type="molecule type" value="Genomic_DNA"/>
</dbReference>
<reference evidence="2" key="3">
    <citation type="submission" date="2020-12" db="UniProtKB">
        <authorList>
            <consortium name="EnsemblPlants"/>
        </authorList>
    </citation>
    <scope>IDENTIFICATION</scope>
</reference>
<reference evidence="1 3" key="1">
    <citation type="journal article" date="2008" name="Science">
        <title>The Physcomitrella genome reveals evolutionary insights into the conquest of land by plants.</title>
        <authorList>
            <person name="Rensing S."/>
            <person name="Lang D."/>
            <person name="Zimmer A."/>
            <person name="Terry A."/>
            <person name="Salamov A."/>
            <person name="Shapiro H."/>
            <person name="Nishiyama T."/>
            <person name="Perroud P.-F."/>
            <person name="Lindquist E."/>
            <person name="Kamisugi Y."/>
            <person name="Tanahashi T."/>
            <person name="Sakakibara K."/>
            <person name="Fujita T."/>
            <person name="Oishi K."/>
            <person name="Shin-I T."/>
            <person name="Kuroki Y."/>
            <person name="Toyoda A."/>
            <person name="Suzuki Y."/>
            <person name="Hashimoto A."/>
            <person name="Yamaguchi K."/>
            <person name="Sugano A."/>
            <person name="Kohara Y."/>
            <person name="Fujiyama A."/>
            <person name="Anterola A."/>
            <person name="Aoki S."/>
            <person name="Ashton N."/>
            <person name="Barbazuk W.B."/>
            <person name="Barker E."/>
            <person name="Bennetzen J."/>
            <person name="Bezanilla M."/>
            <person name="Blankenship R."/>
            <person name="Cho S.H."/>
            <person name="Dutcher S."/>
            <person name="Estelle M."/>
            <person name="Fawcett J.A."/>
            <person name="Gundlach H."/>
            <person name="Hanada K."/>
            <person name="Heyl A."/>
            <person name="Hicks K.A."/>
            <person name="Hugh J."/>
            <person name="Lohr M."/>
            <person name="Mayer K."/>
            <person name="Melkozernov A."/>
            <person name="Murata T."/>
            <person name="Nelson D."/>
            <person name="Pils B."/>
            <person name="Prigge M."/>
            <person name="Reiss B."/>
            <person name="Renner T."/>
            <person name="Rombauts S."/>
            <person name="Rushton P."/>
            <person name="Sanderfoot A."/>
            <person name="Schween G."/>
            <person name="Shiu S.-H."/>
            <person name="Stueber K."/>
            <person name="Theodoulou F.L."/>
            <person name="Tu H."/>
            <person name="Van de Peer Y."/>
            <person name="Verrier P.J."/>
            <person name="Waters E."/>
            <person name="Wood A."/>
            <person name="Yang L."/>
            <person name="Cove D."/>
            <person name="Cuming A."/>
            <person name="Hasebe M."/>
            <person name="Lucas S."/>
            <person name="Mishler D.B."/>
            <person name="Reski R."/>
            <person name="Grigoriev I."/>
            <person name="Quatrano R.S."/>
            <person name="Boore J.L."/>
        </authorList>
    </citation>
    <scope>NUCLEOTIDE SEQUENCE [LARGE SCALE GENOMIC DNA]</scope>
    <source>
        <strain evidence="2 3">cv. Gransden 2004</strain>
    </source>
</reference>
<reference evidence="1 3" key="2">
    <citation type="journal article" date="2018" name="Plant J.">
        <title>The Physcomitrella patens chromosome-scale assembly reveals moss genome structure and evolution.</title>
        <authorList>
            <person name="Lang D."/>
            <person name="Ullrich K.K."/>
            <person name="Murat F."/>
            <person name="Fuchs J."/>
            <person name="Jenkins J."/>
            <person name="Haas F.B."/>
            <person name="Piednoel M."/>
            <person name="Gundlach H."/>
            <person name="Van Bel M."/>
            <person name="Meyberg R."/>
            <person name="Vives C."/>
            <person name="Morata J."/>
            <person name="Symeonidi A."/>
            <person name="Hiss M."/>
            <person name="Muchero W."/>
            <person name="Kamisugi Y."/>
            <person name="Saleh O."/>
            <person name="Blanc G."/>
            <person name="Decker E.L."/>
            <person name="van Gessel N."/>
            <person name="Grimwood J."/>
            <person name="Hayes R.D."/>
            <person name="Graham S.W."/>
            <person name="Gunter L.E."/>
            <person name="McDaniel S.F."/>
            <person name="Hoernstein S.N.W."/>
            <person name="Larsson A."/>
            <person name="Li F.W."/>
            <person name="Perroud P.F."/>
            <person name="Phillips J."/>
            <person name="Ranjan P."/>
            <person name="Rokshar D.S."/>
            <person name="Rothfels C.J."/>
            <person name="Schneider L."/>
            <person name="Shu S."/>
            <person name="Stevenson D.W."/>
            <person name="Thummler F."/>
            <person name="Tillich M."/>
            <person name="Villarreal Aguilar J.C."/>
            <person name="Widiez T."/>
            <person name="Wong G.K."/>
            <person name="Wymore A."/>
            <person name="Zhang Y."/>
            <person name="Zimmer A.D."/>
            <person name="Quatrano R.S."/>
            <person name="Mayer K.F.X."/>
            <person name="Goodstein D."/>
            <person name="Casacuberta J.M."/>
            <person name="Vandepoele K."/>
            <person name="Reski R."/>
            <person name="Cuming A.C."/>
            <person name="Tuskan G.A."/>
            <person name="Maumus F."/>
            <person name="Salse J."/>
            <person name="Schmutz J."/>
            <person name="Rensing S.A."/>
        </authorList>
    </citation>
    <scope>NUCLEOTIDE SEQUENCE [LARGE SCALE GENOMIC DNA]</scope>
    <source>
        <strain evidence="2 3">cv. Gransden 2004</strain>
    </source>
</reference>
<sequence length="111" mass="12058">MLSIDNIGIKFKRSKCHQCTSTVDDYPCPPNPRAYTACCDVACNDIPNYAPHIDPLANNFVSFFHSSVNLDDDGGDPNGDSAGLTGDGYYACLMSLSLDDNFYNATHLALE</sequence>
<accession>A0A2K1KHM7</accession>
<organism evidence="1">
    <name type="scientific">Physcomitrium patens</name>
    <name type="common">Spreading-leaved earth moss</name>
    <name type="synonym">Physcomitrella patens</name>
    <dbReference type="NCBI Taxonomy" id="3218"/>
    <lineage>
        <taxon>Eukaryota</taxon>
        <taxon>Viridiplantae</taxon>
        <taxon>Streptophyta</taxon>
        <taxon>Embryophyta</taxon>
        <taxon>Bryophyta</taxon>
        <taxon>Bryophytina</taxon>
        <taxon>Bryopsida</taxon>
        <taxon>Funariidae</taxon>
        <taxon>Funariales</taxon>
        <taxon>Funariaceae</taxon>
        <taxon>Physcomitrium</taxon>
    </lineage>
</organism>